<evidence type="ECO:0000313" key="2">
    <source>
        <dbReference type="Proteomes" id="UP001145109"/>
    </source>
</evidence>
<reference evidence="1" key="1">
    <citation type="submission" date="2022-09" db="EMBL/GenBank/DDBJ databases">
        <title>Draft genome sequence of Coprococcus comes strain 31264.</title>
        <authorList>
            <person name="Atsushi H."/>
            <person name="Moriya O."/>
            <person name="Mitsuo S."/>
        </authorList>
    </citation>
    <scope>NUCLEOTIDE SEQUENCE</scope>
    <source>
        <strain evidence="1">JCM 31264</strain>
    </source>
</reference>
<comment type="caution">
    <text evidence="1">The sequence shown here is derived from an EMBL/GenBank/DDBJ whole genome shotgun (WGS) entry which is preliminary data.</text>
</comment>
<evidence type="ECO:0000313" key="1">
    <source>
        <dbReference type="EMBL" id="GLG88348.1"/>
    </source>
</evidence>
<protein>
    <submittedName>
        <fullName evidence="1">Uncharacterized protein</fullName>
    </submittedName>
</protein>
<dbReference type="AlphaFoldDB" id="A0AA37VFI5"/>
<dbReference type="Proteomes" id="UP001145109">
    <property type="component" value="Unassembled WGS sequence"/>
</dbReference>
<organism evidence="1 2">
    <name type="scientific">Coprococcus comes</name>
    <dbReference type="NCBI Taxonomy" id="410072"/>
    <lineage>
        <taxon>Bacteria</taxon>
        <taxon>Bacillati</taxon>
        <taxon>Bacillota</taxon>
        <taxon>Clostridia</taxon>
        <taxon>Lachnospirales</taxon>
        <taxon>Lachnospiraceae</taxon>
        <taxon>Coprococcus</taxon>
    </lineage>
</organism>
<proteinExistence type="predicted"/>
<accession>A0AA37VFI5</accession>
<name>A0AA37VFI5_9FIRM</name>
<gene>
    <name evidence="1" type="ORF">comes_28950</name>
</gene>
<sequence length="49" mass="6118">MWNLKIENKPMKQEVDWLRVYRYFMREEGEEDAYTIFENRTASWQRGDG</sequence>
<dbReference type="EMBL" id="BSCI01000024">
    <property type="protein sequence ID" value="GLG88348.1"/>
    <property type="molecule type" value="Genomic_DNA"/>
</dbReference>
<reference evidence="1" key="2">
    <citation type="submission" date="2022-11" db="EMBL/GenBank/DDBJ databases">
        <title>Draft genome sequence of Coprococcus comes strain 31264.</title>
        <authorList>
            <person name="Hisatomi A."/>
            <person name="Ohkuma M."/>
            <person name="Sakamoto M."/>
        </authorList>
    </citation>
    <scope>NUCLEOTIDE SEQUENCE</scope>
    <source>
        <strain evidence="1">JCM 31264</strain>
    </source>
</reference>